<keyword evidence="2" id="KW-1133">Transmembrane helix</keyword>
<proteinExistence type="predicted"/>
<dbReference type="Proteomes" id="UP001328107">
    <property type="component" value="Unassembled WGS sequence"/>
</dbReference>
<organism evidence="3 4">
    <name type="scientific">Pristionchus mayeri</name>
    <dbReference type="NCBI Taxonomy" id="1317129"/>
    <lineage>
        <taxon>Eukaryota</taxon>
        <taxon>Metazoa</taxon>
        <taxon>Ecdysozoa</taxon>
        <taxon>Nematoda</taxon>
        <taxon>Chromadorea</taxon>
        <taxon>Rhabditida</taxon>
        <taxon>Rhabditina</taxon>
        <taxon>Diplogasteromorpha</taxon>
        <taxon>Diplogasteroidea</taxon>
        <taxon>Neodiplogasteridae</taxon>
        <taxon>Pristionchus</taxon>
    </lineage>
</organism>
<keyword evidence="2" id="KW-0472">Membrane</keyword>
<comment type="caution">
    <text evidence="3">The sequence shown here is derived from an EMBL/GenBank/DDBJ whole genome shotgun (WGS) entry which is preliminary data.</text>
</comment>
<evidence type="ECO:0000256" key="1">
    <source>
        <dbReference type="SAM" id="MobiDB-lite"/>
    </source>
</evidence>
<feature type="transmembrane region" description="Helical" evidence="2">
    <location>
        <begin position="87"/>
        <end position="105"/>
    </location>
</feature>
<reference evidence="4" key="1">
    <citation type="submission" date="2022-10" db="EMBL/GenBank/DDBJ databases">
        <title>Genome assembly of Pristionchus species.</title>
        <authorList>
            <person name="Yoshida K."/>
            <person name="Sommer R.J."/>
        </authorList>
    </citation>
    <scope>NUCLEOTIDE SEQUENCE [LARGE SCALE GENOMIC DNA]</scope>
    <source>
        <strain evidence="4">RS5460</strain>
    </source>
</reference>
<dbReference type="EMBL" id="BTRK01000006">
    <property type="protein sequence ID" value="GMR60455.1"/>
    <property type="molecule type" value="Genomic_DNA"/>
</dbReference>
<accession>A0AAN5DD28</accession>
<dbReference type="AlphaFoldDB" id="A0AAN5DD28"/>
<evidence type="ECO:0000256" key="2">
    <source>
        <dbReference type="SAM" id="Phobius"/>
    </source>
</evidence>
<sequence>MIHAAVKMASRRSSADNKRRNSPKKKQDKKQAAVVPEPKPEPVPAPSSSSSDVPFPLGRRPVFVRRVMDPLPEIDGRIQNQIKAAEIAYMATQFVMAVCFIFVPYTCYKNMFYLPQQEQMGMGGEPWEQYFELV</sequence>
<keyword evidence="2" id="KW-0812">Transmembrane</keyword>
<evidence type="ECO:0000313" key="4">
    <source>
        <dbReference type="Proteomes" id="UP001328107"/>
    </source>
</evidence>
<name>A0AAN5DD28_9BILA</name>
<feature type="region of interest" description="Disordered" evidence="1">
    <location>
        <begin position="1"/>
        <end position="54"/>
    </location>
</feature>
<keyword evidence="4" id="KW-1185">Reference proteome</keyword>
<evidence type="ECO:0000313" key="3">
    <source>
        <dbReference type="EMBL" id="GMR60455.1"/>
    </source>
</evidence>
<protein>
    <submittedName>
        <fullName evidence="3">Uncharacterized protein</fullName>
    </submittedName>
</protein>
<gene>
    <name evidence="3" type="ORF">PMAYCL1PPCAC_30650</name>
</gene>